<dbReference type="SMART" id="SM00388">
    <property type="entry name" value="HisKA"/>
    <property type="match status" value="1"/>
</dbReference>
<dbReference type="Gene3D" id="3.40.190.10">
    <property type="entry name" value="Periplasmic binding protein-like II"/>
    <property type="match status" value="2"/>
</dbReference>
<keyword evidence="8" id="KW-0418">Kinase</keyword>
<dbReference type="Pfam" id="PF00512">
    <property type="entry name" value="HisKA"/>
    <property type="match status" value="1"/>
</dbReference>
<evidence type="ECO:0000256" key="2">
    <source>
        <dbReference type="ARBA" id="ARBA00012438"/>
    </source>
</evidence>
<keyword evidence="5" id="KW-0812">Transmembrane</keyword>
<accession>A0AAI8ZQS0</accession>
<keyword evidence="5" id="KW-0472">Membrane</keyword>
<dbReference type="CDD" id="cd17546">
    <property type="entry name" value="REC_hyHK_CKI1_RcsC-like"/>
    <property type="match status" value="1"/>
</dbReference>
<dbReference type="Pfam" id="PF00497">
    <property type="entry name" value="SBP_bac_3"/>
    <property type="match status" value="1"/>
</dbReference>
<dbReference type="InterPro" id="IPR004358">
    <property type="entry name" value="Sig_transdc_His_kin-like_C"/>
</dbReference>
<dbReference type="SMART" id="SM00448">
    <property type="entry name" value="REC"/>
    <property type="match status" value="1"/>
</dbReference>
<dbReference type="Proteomes" id="UP000046784">
    <property type="component" value="Unassembled WGS sequence"/>
</dbReference>
<dbReference type="RefSeq" id="WP_289815158.1">
    <property type="nucleotide sequence ID" value="NZ_CABMMF010000010.1"/>
</dbReference>
<sequence length="796" mass="88568">MLISLNMPMKYFYKVYLTLILLLLPVANSYAIKNIVFSPEEQHYIKTHPVIKYGISPRFFPIEDLNKNGEHIGLTRDFIDLISAATGVKFQLVPSDGANSTFLNLQNGEISLITSTSAMFAYDSGLVSSHPIFSTWPVTVTRKTSRNITTPEDLMEGRAEGRIAITDYSSLVEWFTNRYPGVNYKVATAPEETIGEVVRGRAAAAVVLSPTALYYMNVVYPGQLKMSYPNNANISLVMAARPDDQILIDIINKVIASISPKQQAELTSKWIIGETISVQNNTRYAYILGAILMSVLLFVLYRYQRLRKELTLLGSKNNLELSVLAHELRTPLIGILTACEGLVLKTASTSQRDRLSNIIHVTQELLNNLDLSLDYAKINAGSVKQKPRPHILAELCDTTAKLFASFAETQGTTLQVRYSSKQCFLPHLIDGTLISQALNNIVNNAIKHTRGGMVLVECALVQIDSKNMFSIEVTDTGTGIPHKVLARLSEPFYQGKQHRSDSDPLLPKGTGLGLFVAKKNIHLVGGHLGIVSKPGIGSRIRFGFPMIPAHYEIENPLPEELYVILPADIAPSSLSEVTQILEGCELPYYQQSDPALSSLSGPAVHMTLDFTKNHWLLSNRMGACTTVPCPVYASALYLAIASLFAEEQQQESDNNTPEESFPSVMTESRRLLVVEDEPLLLEVQYELFSSLGFQVDAVPDTQQAYQSWLQHHHTIIVTDCRLDESDGFELVLHLRKLMQDTAEPVLIIGQSASLKAEDAQRAREVGMDYLLQKPIAREQWQQLIRDHFTSEDKSDV</sequence>
<dbReference type="InterPro" id="IPR003661">
    <property type="entry name" value="HisK_dim/P_dom"/>
</dbReference>
<gene>
    <name evidence="8" type="primary">rcsC_2</name>
    <name evidence="8" type="ORF">ERS008524_01959</name>
</gene>
<dbReference type="SUPFAM" id="SSF55874">
    <property type="entry name" value="ATPase domain of HSP90 chaperone/DNA topoisomerase II/histidine kinase"/>
    <property type="match status" value="1"/>
</dbReference>
<reference evidence="8 9" key="1">
    <citation type="submission" date="2015-03" db="EMBL/GenBank/DDBJ databases">
        <authorList>
            <consortium name="Pathogen Informatics"/>
            <person name="Murphy D."/>
        </authorList>
    </citation>
    <scope>NUCLEOTIDE SEQUENCE [LARGE SCALE GENOMIC DNA]</scope>
    <source>
        <strain evidence="8 9">3400/83</strain>
    </source>
</reference>
<organism evidence="8 9">
    <name type="scientific">Yersinia frederiksenii</name>
    <dbReference type="NCBI Taxonomy" id="29484"/>
    <lineage>
        <taxon>Bacteria</taxon>
        <taxon>Pseudomonadati</taxon>
        <taxon>Pseudomonadota</taxon>
        <taxon>Gammaproteobacteria</taxon>
        <taxon>Enterobacterales</taxon>
        <taxon>Yersiniaceae</taxon>
        <taxon>Yersinia</taxon>
    </lineage>
</organism>
<dbReference type="SMART" id="SM00387">
    <property type="entry name" value="HATPase_c"/>
    <property type="match status" value="1"/>
</dbReference>
<evidence type="ECO:0000256" key="4">
    <source>
        <dbReference type="PROSITE-ProRule" id="PRU00169"/>
    </source>
</evidence>
<dbReference type="InterPro" id="IPR001789">
    <property type="entry name" value="Sig_transdc_resp-reg_receiver"/>
</dbReference>
<evidence type="ECO:0000259" key="7">
    <source>
        <dbReference type="PROSITE" id="PS50110"/>
    </source>
</evidence>
<evidence type="ECO:0000313" key="8">
    <source>
        <dbReference type="EMBL" id="CFQ99449.1"/>
    </source>
</evidence>
<feature type="modified residue" description="4-aspartylphosphate" evidence="4">
    <location>
        <position position="719"/>
    </location>
</feature>
<evidence type="ECO:0000259" key="6">
    <source>
        <dbReference type="PROSITE" id="PS50109"/>
    </source>
</evidence>
<dbReference type="PANTHER" id="PTHR43547">
    <property type="entry name" value="TWO-COMPONENT HISTIDINE KINASE"/>
    <property type="match status" value="1"/>
</dbReference>
<dbReference type="InterPro" id="IPR036097">
    <property type="entry name" value="HisK_dim/P_sf"/>
</dbReference>
<dbReference type="PROSITE" id="PS50110">
    <property type="entry name" value="RESPONSE_REGULATORY"/>
    <property type="match status" value="1"/>
</dbReference>
<dbReference type="Pfam" id="PF00072">
    <property type="entry name" value="Response_reg"/>
    <property type="match status" value="1"/>
</dbReference>
<feature type="transmembrane region" description="Helical" evidence="5">
    <location>
        <begin position="284"/>
        <end position="303"/>
    </location>
</feature>
<dbReference type="PROSITE" id="PS50109">
    <property type="entry name" value="HIS_KIN"/>
    <property type="match status" value="1"/>
</dbReference>
<dbReference type="SUPFAM" id="SSF47384">
    <property type="entry name" value="Homodimeric domain of signal transducing histidine kinase"/>
    <property type="match status" value="1"/>
</dbReference>
<dbReference type="GO" id="GO:0000155">
    <property type="term" value="F:phosphorelay sensor kinase activity"/>
    <property type="evidence" value="ECO:0007669"/>
    <property type="project" value="InterPro"/>
</dbReference>
<dbReference type="SUPFAM" id="SSF53850">
    <property type="entry name" value="Periplasmic binding protein-like II"/>
    <property type="match status" value="1"/>
</dbReference>
<dbReference type="InterPro" id="IPR005467">
    <property type="entry name" value="His_kinase_dom"/>
</dbReference>
<evidence type="ECO:0000256" key="1">
    <source>
        <dbReference type="ARBA" id="ARBA00000085"/>
    </source>
</evidence>
<dbReference type="EC" id="2.7.13.3" evidence="2"/>
<comment type="caution">
    <text evidence="8">The sequence shown here is derived from an EMBL/GenBank/DDBJ whole genome shotgun (WGS) entry which is preliminary data.</text>
</comment>
<keyword evidence="3 4" id="KW-0597">Phosphoprotein</keyword>
<dbReference type="Pfam" id="PF02518">
    <property type="entry name" value="HATPase_c"/>
    <property type="match status" value="1"/>
</dbReference>
<feature type="domain" description="Response regulatory" evidence="7">
    <location>
        <begin position="670"/>
        <end position="788"/>
    </location>
</feature>
<keyword evidence="8" id="KW-0808">Transferase</keyword>
<dbReference type="InterPro" id="IPR011006">
    <property type="entry name" value="CheY-like_superfamily"/>
</dbReference>
<dbReference type="Gene3D" id="3.40.50.2300">
    <property type="match status" value="1"/>
</dbReference>
<dbReference type="SMART" id="SM00062">
    <property type="entry name" value="PBPb"/>
    <property type="match status" value="1"/>
</dbReference>
<keyword evidence="5" id="KW-1133">Transmembrane helix</keyword>
<dbReference type="InterPro" id="IPR001638">
    <property type="entry name" value="Solute-binding_3/MltF_N"/>
</dbReference>
<dbReference type="CDD" id="cd00082">
    <property type="entry name" value="HisKA"/>
    <property type="match status" value="1"/>
</dbReference>
<protein>
    <recommendedName>
        <fullName evidence="2">histidine kinase</fullName>
        <ecNumber evidence="2">2.7.13.3</ecNumber>
    </recommendedName>
</protein>
<dbReference type="Gene3D" id="1.10.287.130">
    <property type="match status" value="1"/>
</dbReference>
<dbReference type="PANTHER" id="PTHR43547:SF2">
    <property type="entry name" value="HYBRID SIGNAL TRANSDUCTION HISTIDINE KINASE C"/>
    <property type="match status" value="1"/>
</dbReference>
<dbReference type="AlphaFoldDB" id="A0AAI8ZQS0"/>
<dbReference type="EMBL" id="CGCB01000010">
    <property type="protein sequence ID" value="CFQ99449.1"/>
    <property type="molecule type" value="Genomic_DNA"/>
</dbReference>
<evidence type="ECO:0000256" key="5">
    <source>
        <dbReference type="SAM" id="Phobius"/>
    </source>
</evidence>
<evidence type="ECO:0000256" key="3">
    <source>
        <dbReference type="ARBA" id="ARBA00022553"/>
    </source>
</evidence>
<evidence type="ECO:0000313" key="9">
    <source>
        <dbReference type="Proteomes" id="UP000046784"/>
    </source>
</evidence>
<comment type="catalytic activity">
    <reaction evidence="1">
        <text>ATP + protein L-histidine = ADP + protein N-phospho-L-histidine.</text>
        <dbReference type="EC" id="2.7.13.3"/>
    </reaction>
</comment>
<dbReference type="SUPFAM" id="SSF52172">
    <property type="entry name" value="CheY-like"/>
    <property type="match status" value="1"/>
</dbReference>
<dbReference type="InterPro" id="IPR036890">
    <property type="entry name" value="HATPase_C_sf"/>
</dbReference>
<dbReference type="PRINTS" id="PR00344">
    <property type="entry name" value="BCTRLSENSOR"/>
</dbReference>
<dbReference type="Gene3D" id="3.30.565.10">
    <property type="entry name" value="Histidine kinase-like ATPase, C-terminal domain"/>
    <property type="match status" value="1"/>
</dbReference>
<dbReference type="CDD" id="cd01007">
    <property type="entry name" value="PBP2_BvgS_HisK_like"/>
    <property type="match status" value="1"/>
</dbReference>
<proteinExistence type="predicted"/>
<dbReference type="InterPro" id="IPR003594">
    <property type="entry name" value="HATPase_dom"/>
</dbReference>
<feature type="domain" description="Histidine kinase" evidence="6">
    <location>
        <begin position="323"/>
        <end position="548"/>
    </location>
</feature>
<name>A0AAI8ZQS0_YERFR</name>